<keyword evidence="2" id="KW-1133">Transmembrane helix</keyword>
<keyword evidence="2" id="KW-0472">Membrane</keyword>
<dbReference type="SUPFAM" id="SSF88713">
    <property type="entry name" value="Glycoside hydrolase/deacetylase"/>
    <property type="match status" value="1"/>
</dbReference>
<sequence>MLKEYRLQIICVFLIILVFLLIDSNKPKTVSSSDYETSNEKLIEVDLENVIEEVEKKTASENEKKAEQDNKTANENEKEPEQDNKTEITVYLTFDDGPSSASHEILDTLQQFNAKATFFMLEPAMRAYPDMVKRMIKEGHAVGLHGVTHDRDKFYQSEQAALNEMRTGQATLEQISGVRTHLIRSPFGSVPYLTDSFRTVLENDGFKLWDWNVDSSDWNLSADEYVQHVISQVEELVQAGGTPIILMHDRGETASHLSILLSYLQEHGYQTSVIDESAEPYNFNCYNRCYRIGK</sequence>
<evidence type="ECO:0000313" key="4">
    <source>
        <dbReference type="EMBL" id="GIO28311.1"/>
    </source>
</evidence>
<dbReference type="CDD" id="cd10944">
    <property type="entry name" value="CE4_SmPgdA_like"/>
    <property type="match status" value="1"/>
</dbReference>
<dbReference type="PROSITE" id="PS51677">
    <property type="entry name" value="NODB"/>
    <property type="match status" value="1"/>
</dbReference>
<accession>A0A919X953</accession>
<name>A0A919X953_9BACI</name>
<dbReference type="InterPro" id="IPR011330">
    <property type="entry name" value="Glyco_hydro/deAcase_b/a-brl"/>
</dbReference>
<evidence type="ECO:0000313" key="5">
    <source>
        <dbReference type="Proteomes" id="UP000676917"/>
    </source>
</evidence>
<dbReference type="InterPro" id="IPR050248">
    <property type="entry name" value="Polysacc_deacetylase_ArnD"/>
</dbReference>
<feature type="transmembrane region" description="Helical" evidence="2">
    <location>
        <begin position="6"/>
        <end position="22"/>
    </location>
</feature>
<organism evidence="4 5">
    <name type="scientific">Ornithinibacillus bavariensis</name>
    <dbReference type="NCBI Taxonomy" id="545502"/>
    <lineage>
        <taxon>Bacteria</taxon>
        <taxon>Bacillati</taxon>
        <taxon>Bacillota</taxon>
        <taxon>Bacilli</taxon>
        <taxon>Bacillales</taxon>
        <taxon>Bacillaceae</taxon>
        <taxon>Ornithinibacillus</taxon>
    </lineage>
</organism>
<evidence type="ECO:0000259" key="3">
    <source>
        <dbReference type="PROSITE" id="PS51677"/>
    </source>
</evidence>
<dbReference type="InterPro" id="IPR002509">
    <property type="entry name" value="NODB_dom"/>
</dbReference>
<reference evidence="4" key="1">
    <citation type="submission" date="2021-03" db="EMBL/GenBank/DDBJ databases">
        <title>Antimicrobial resistance genes in bacteria isolated from Japanese honey, and their potential for conferring macrolide and lincosamide resistance in the American foulbrood pathogen Paenibacillus larvae.</title>
        <authorList>
            <person name="Okamoto M."/>
            <person name="Kumagai M."/>
            <person name="Kanamori H."/>
            <person name="Takamatsu D."/>
        </authorList>
    </citation>
    <scope>NUCLEOTIDE SEQUENCE</scope>
    <source>
        <strain evidence="4">J43TS3</strain>
    </source>
</reference>
<dbReference type="GO" id="GO:0016810">
    <property type="term" value="F:hydrolase activity, acting on carbon-nitrogen (but not peptide) bonds"/>
    <property type="evidence" value="ECO:0007669"/>
    <property type="project" value="InterPro"/>
</dbReference>
<feature type="domain" description="NodB homology" evidence="3">
    <location>
        <begin position="88"/>
        <end position="272"/>
    </location>
</feature>
<dbReference type="Gene3D" id="3.20.20.370">
    <property type="entry name" value="Glycoside hydrolase/deacetylase"/>
    <property type="match status" value="1"/>
</dbReference>
<comment type="caution">
    <text evidence="4">The sequence shown here is derived from an EMBL/GenBank/DDBJ whole genome shotgun (WGS) entry which is preliminary data.</text>
</comment>
<keyword evidence="2" id="KW-0812">Transmembrane</keyword>
<dbReference type="PANTHER" id="PTHR10587:SF125">
    <property type="entry name" value="POLYSACCHARIDE DEACETYLASE YHEN-RELATED"/>
    <property type="match status" value="1"/>
</dbReference>
<dbReference type="AlphaFoldDB" id="A0A919X953"/>
<evidence type="ECO:0000256" key="2">
    <source>
        <dbReference type="SAM" id="Phobius"/>
    </source>
</evidence>
<dbReference type="EMBL" id="BORP01000006">
    <property type="protein sequence ID" value="GIO28311.1"/>
    <property type="molecule type" value="Genomic_DNA"/>
</dbReference>
<protein>
    <recommendedName>
        <fullName evidence="3">NodB homology domain-containing protein</fullName>
    </recommendedName>
</protein>
<dbReference type="GO" id="GO:0005975">
    <property type="term" value="P:carbohydrate metabolic process"/>
    <property type="evidence" value="ECO:0007669"/>
    <property type="project" value="InterPro"/>
</dbReference>
<feature type="region of interest" description="Disordered" evidence="1">
    <location>
        <begin position="56"/>
        <end position="85"/>
    </location>
</feature>
<keyword evidence="5" id="KW-1185">Reference proteome</keyword>
<dbReference type="Pfam" id="PF01522">
    <property type="entry name" value="Polysacc_deac_1"/>
    <property type="match status" value="1"/>
</dbReference>
<dbReference type="RefSeq" id="WP_244853652.1">
    <property type="nucleotide sequence ID" value="NZ_BORP01000006.1"/>
</dbReference>
<gene>
    <name evidence="4" type="ORF">J43TS3_29220</name>
</gene>
<dbReference type="PANTHER" id="PTHR10587">
    <property type="entry name" value="GLYCOSYL TRANSFERASE-RELATED"/>
    <property type="match status" value="1"/>
</dbReference>
<dbReference type="Proteomes" id="UP000676917">
    <property type="component" value="Unassembled WGS sequence"/>
</dbReference>
<evidence type="ECO:0000256" key="1">
    <source>
        <dbReference type="SAM" id="MobiDB-lite"/>
    </source>
</evidence>
<proteinExistence type="predicted"/>